<dbReference type="InterPro" id="IPR015943">
    <property type="entry name" value="WD40/YVTN_repeat-like_dom_sf"/>
</dbReference>
<evidence type="ECO:0000313" key="2">
    <source>
        <dbReference type="Proteomes" id="UP000007967"/>
    </source>
</evidence>
<dbReference type="HOGENOM" id="CLU_775383_0_0_11"/>
<dbReference type="eggNOG" id="ENOG502ZCFH">
    <property type="taxonomic scope" value="Bacteria"/>
</dbReference>
<protein>
    <recommendedName>
        <fullName evidence="3">WD40 repeat domain-containing protein</fullName>
    </recommendedName>
</protein>
<sequence>MVVIMLLETSGVVRSLSWHGDALVDVVGGGRRWAADGTEHRAEVSWGSLLDRAVSHRRYAVLYVERGTKAVLVKDGKLLRELNRSYYLAEAYDYPVALGTLPDGLDVIAHCPDRYNVLEIEELESGRRITTGDRDPADVFHSQLQFSPDGRRLLSVGWMWHPVGVAHVFDVERAVVVPAALDGEGLLPLATGRDADIVSACWLDADRLAVAAGDDVWGGEQGAVLGPQQLGIWSFAESAWVHRHSSDRPLGALLGRGNRLVSLSGHPRALSAETGELLVEWPEVRVPERRTSYGRTDEPSPVAALHPDGRRLAVAGAGGIHLLLVP</sequence>
<reference evidence="2" key="1">
    <citation type="submission" date="2009-09" db="EMBL/GenBank/DDBJ databases">
        <title>The complete genome of Kribbella flavida DSM 17836.</title>
        <authorList>
            <consortium name="US DOE Joint Genome Institute (JGI-PGF)"/>
            <person name="Lucas S."/>
            <person name="Copeland A."/>
            <person name="Lapidus A."/>
            <person name="Glavina del Rio T."/>
            <person name="Dalin E."/>
            <person name="Tice H."/>
            <person name="Bruce D."/>
            <person name="Goodwin L."/>
            <person name="Pitluck S."/>
            <person name="Kyrpides N."/>
            <person name="Mavromatis K."/>
            <person name="Ivanova N."/>
            <person name="Saunders E."/>
            <person name="Brettin T."/>
            <person name="Detter J.C."/>
            <person name="Han C."/>
            <person name="Larimer F."/>
            <person name="Land M."/>
            <person name="Hauser L."/>
            <person name="Markowitz V."/>
            <person name="Cheng J.-F."/>
            <person name="Hugenholtz P."/>
            <person name="Woyke T."/>
            <person name="Wu D."/>
            <person name="Pukall R."/>
            <person name="Klenk H.-P."/>
            <person name="Eisen J.A."/>
        </authorList>
    </citation>
    <scope>NUCLEOTIDE SEQUENCE [LARGE SCALE GENOMIC DNA]</scope>
    <source>
        <strain evidence="2">DSM 17836 / JCM 10339 / NBRC 14399</strain>
    </source>
</reference>
<evidence type="ECO:0008006" key="3">
    <source>
        <dbReference type="Google" id="ProtNLM"/>
    </source>
</evidence>
<accession>D2Q061</accession>
<proteinExistence type="predicted"/>
<keyword evidence="2" id="KW-1185">Reference proteome</keyword>
<dbReference type="InterPro" id="IPR011044">
    <property type="entry name" value="Quino_amine_DH_bsu"/>
</dbReference>
<dbReference type="Gene3D" id="2.130.10.10">
    <property type="entry name" value="YVTN repeat-like/Quinoprotein amine dehydrogenase"/>
    <property type="match status" value="1"/>
</dbReference>
<dbReference type="STRING" id="479435.Kfla_0954"/>
<reference evidence="1 2" key="2">
    <citation type="journal article" date="2010" name="Stand. Genomic Sci.">
        <title>Complete genome sequence of Kribbella flavida type strain (IFO 14399).</title>
        <authorList>
            <person name="Pukall R."/>
            <person name="Lapidus A."/>
            <person name="Glavina Del Rio T."/>
            <person name="Copeland A."/>
            <person name="Tice H."/>
            <person name="Cheng J.-F."/>
            <person name="Lucas S."/>
            <person name="Chen F."/>
            <person name="Nolan M."/>
            <person name="LaButti K."/>
            <person name="Pati A."/>
            <person name="Ivanova N."/>
            <person name="Mavrommatis K."/>
            <person name="Mikhailova N."/>
            <person name="Pitluck S."/>
            <person name="Bruce D."/>
            <person name="Goodwin L."/>
            <person name="Land M."/>
            <person name="Hauser L."/>
            <person name="Chang Y.-J."/>
            <person name="Jeffries C.D."/>
            <person name="Chen A."/>
            <person name="Palaniappan K."/>
            <person name="Chain P."/>
            <person name="Rohde M."/>
            <person name="Goeker M."/>
            <person name="Bristow J."/>
            <person name="Eisen J.A."/>
            <person name="Markowitz V."/>
            <person name="Hugenholtz P."/>
            <person name="Kyrpides N.C."/>
            <person name="Klenk H.-P."/>
            <person name="Brettin T."/>
        </authorList>
    </citation>
    <scope>NUCLEOTIDE SEQUENCE [LARGE SCALE GENOMIC DNA]</scope>
    <source>
        <strain evidence="2">DSM 17836 / JCM 10339 / NBRC 14399</strain>
    </source>
</reference>
<dbReference type="KEGG" id="kfl:Kfla_0954"/>
<organism evidence="1 2">
    <name type="scientific">Kribbella flavida (strain DSM 17836 / JCM 10339 / NBRC 14399)</name>
    <dbReference type="NCBI Taxonomy" id="479435"/>
    <lineage>
        <taxon>Bacteria</taxon>
        <taxon>Bacillati</taxon>
        <taxon>Actinomycetota</taxon>
        <taxon>Actinomycetes</taxon>
        <taxon>Propionibacteriales</taxon>
        <taxon>Kribbellaceae</taxon>
        <taxon>Kribbella</taxon>
    </lineage>
</organism>
<evidence type="ECO:0000313" key="1">
    <source>
        <dbReference type="EMBL" id="ADB30059.1"/>
    </source>
</evidence>
<dbReference type="AlphaFoldDB" id="D2Q061"/>
<dbReference type="OrthoDB" id="9765809at2"/>
<dbReference type="SUPFAM" id="SSF50969">
    <property type="entry name" value="YVTN repeat-like/Quinoprotein amine dehydrogenase"/>
    <property type="match status" value="1"/>
</dbReference>
<dbReference type="Proteomes" id="UP000007967">
    <property type="component" value="Chromosome"/>
</dbReference>
<dbReference type="EMBL" id="CP001736">
    <property type="protein sequence ID" value="ADB30059.1"/>
    <property type="molecule type" value="Genomic_DNA"/>
</dbReference>
<name>D2Q061_KRIFD</name>
<gene>
    <name evidence="1" type="ordered locus">Kfla_0954</name>
</gene>